<dbReference type="STRING" id="497964.CfE428DRAFT_0308"/>
<evidence type="ECO:0000313" key="2">
    <source>
        <dbReference type="Proteomes" id="UP000005824"/>
    </source>
</evidence>
<dbReference type="AlphaFoldDB" id="B4CUE5"/>
<name>B4CUE5_9BACT</name>
<organism evidence="1 2">
    <name type="scientific">Chthoniobacter flavus Ellin428</name>
    <dbReference type="NCBI Taxonomy" id="497964"/>
    <lineage>
        <taxon>Bacteria</taxon>
        <taxon>Pseudomonadati</taxon>
        <taxon>Verrucomicrobiota</taxon>
        <taxon>Spartobacteria</taxon>
        <taxon>Chthoniobacterales</taxon>
        <taxon>Chthoniobacteraceae</taxon>
        <taxon>Chthoniobacter</taxon>
    </lineage>
</organism>
<protein>
    <submittedName>
        <fullName evidence="1">Putative transcriptional regulator, ModE family</fullName>
    </submittedName>
</protein>
<dbReference type="eggNOG" id="COG2005">
    <property type="taxonomic scope" value="Bacteria"/>
</dbReference>
<dbReference type="InterPro" id="IPR036388">
    <property type="entry name" value="WH-like_DNA-bd_sf"/>
</dbReference>
<dbReference type="PANTHER" id="PTHR30432:SF1">
    <property type="entry name" value="DNA-BINDING TRANSCRIPTIONAL DUAL REGULATOR MODE"/>
    <property type="match status" value="1"/>
</dbReference>
<gene>
    <name evidence="1" type="ORF">CfE428DRAFT_0308</name>
</gene>
<sequence length="116" mass="12755">MTEPTLKVRVRIMNDEQIAFGPGKAQLLESLLATGSLNRTASLMKMSYVKALSLARTMNEQFAQPLVELARGGKQGGGTHVTELGRKVLAEYQAMADATEKAARPSWLRLRKLLRA</sequence>
<comment type="caution">
    <text evidence="1">The sequence shown here is derived from an EMBL/GenBank/DDBJ whole genome shotgun (WGS) entry which is preliminary data.</text>
</comment>
<dbReference type="InterPro" id="IPR036390">
    <property type="entry name" value="WH_DNA-bd_sf"/>
</dbReference>
<keyword evidence="2" id="KW-1185">Reference proteome</keyword>
<dbReference type="Gene3D" id="1.10.10.10">
    <property type="entry name" value="Winged helix-like DNA-binding domain superfamily/Winged helix DNA-binding domain"/>
    <property type="match status" value="1"/>
</dbReference>
<evidence type="ECO:0000313" key="1">
    <source>
        <dbReference type="EMBL" id="EDY22183.1"/>
    </source>
</evidence>
<dbReference type="InterPro" id="IPR051815">
    <property type="entry name" value="Molybdate_resp_trans_reg"/>
</dbReference>
<proteinExistence type="predicted"/>
<dbReference type="PANTHER" id="PTHR30432">
    <property type="entry name" value="TRANSCRIPTIONAL REGULATOR MODE"/>
    <property type="match status" value="1"/>
</dbReference>
<dbReference type="InParanoid" id="B4CUE5"/>
<dbReference type="EMBL" id="ABVL01000001">
    <property type="protein sequence ID" value="EDY22183.1"/>
    <property type="molecule type" value="Genomic_DNA"/>
</dbReference>
<dbReference type="RefSeq" id="WP_006977635.1">
    <property type="nucleotide sequence ID" value="NZ_ABVL01000001.1"/>
</dbReference>
<accession>B4CUE5</accession>
<dbReference type="Proteomes" id="UP000005824">
    <property type="component" value="Unassembled WGS sequence"/>
</dbReference>
<reference evidence="1 2" key="1">
    <citation type="journal article" date="2011" name="J. Bacteriol.">
        <title>Genome sequence of Chthoniobacter flavus Ellin428, an aerobic heterotrophic soil bacterium.</title>
        <authorList>
            <person name="Kant R."/>
            <person name="van Passel M.W."/>
            <person name="Palva A."/>
            <person name="Lucas S."/>
            <person name="Lapidus A."/>
            <person name="Glavina Del Rio T."/>
            <person name="Dalin E."/>
            <person name="Tice H."/>
            <person name="Bruce D."/>
            <person name="Goodwin L."/>
            <person name="Pitluck S."/>
            <person name="Larimer F.W."/>
            <person name="Land M.L."/>
            <person name="Hauser L."/>
            <person name="Sangwan P."/>
            <person name="de Vos W.M."/>
            <person name="Janssen P.H."/>
            <person name="Smidt H."/>
        </authorList>
    </citation>
    <scope>NUCLEOTIDE SEQUENCE [LARGE SCALE GENOMIC DNA]</scope>
    <source>
        <strain evidence="1 2">Ellin428</strain>
    </source>
</reference>
<dbReference type="SUPFAM" id="SSF46785">
    <property type="entry name" value="Winged helix' DNA-binding domain"/>
    <property type="match status" value="1"/>
</dbReference>